<evidence type="ECO:0008006" key="4">
    <source>
        <dbReference type="Google" id="ProtNLM"/>
    </source>
</evidence>
<dbReference type="OrthoDB" id="678770at2"/>
<dbReference type="RefSeq" id="WP_073369420.1">
    <property type="nucleotide sequence ID" value="NZ_FQWB01000002.1"/>
</dbReference>
<dbReference type="STRING" id="468056.SAMN05443549_102379"/>
<keyword evidence="3" id="KW-1185">Reference proteome</keyword>
<evidence type="ECO:0000256" key="1">
    <source>
        <dbReference type="SAM" id="Phobius"/>
    </source>
</evidence>
<evidence type="ECO:0000313" key="2">
    <source>
        <dbReference type="EMBL" id="SHG19484.1"/>
    </source>
</evidence>
<protein>
    <recommendedName>
        <fullName evidence="4">Holin-X, holin superfamily III</fullName>
    </recommendedName>
</protein>
<dbReference type="Proteomes" id="UP000184516">
    <property type="component" value="Unassembled WGS sequence"/>
</dbReference>
<name>A0A1M5HU40_9FLAO</name>
<organism evidence="2 3">
    <name type="scientific">Flavobacterium fluvii</name>
    <dbReference type="NCBI Taxonomy" id="468056"/>
    <lineage>
        <taxon>Bacteria</taxon>
        <taxon>Pseudomonadati</taxon>
        <taxon>Bacteroidota</taxon>
        <taxon>Flavobacteriia</taxon>
        <taxon>Flavobacteriales</taxon>
        <taxon>Flavobacteriaceae</taxon>
        <taxon>Flavobacterium</taxon>
    </lineage>
</organism>
<sequence>MTENTTPIATLFERAEDYGKTTLNLLKLNAIDKSADVVSSLASRLAVIMTVVFSVLIISIGTSFWIGKLLGETSYGFFIVGGFFVLLAIILQVFRHQWLKYPVNNSIIKQMLKPKHYEK</sequence>
<feature type="transmembrane region" description="Helical" evidence="1">
    <location>
        <begin position="73"/>
        <end position="94"/>
    </location>
</feature>
<keyword evidence="1" id="KW-0812">Transmembrane</keyword>
<gene>
    <name evidence="2" type="ORF">SAMN05443549_102379</name>
</gene>
<reference evidence="3" key="1">
    <citation type="submission" date="2016-11" db="EMBL/GenBank/DDBJ databases">
        <authorList>
            <person name="Varghese N."/>
            <person name="Submissions S."/>
        </authorList>
    </citation>
    <scope>NUCLEOTIDE SEQUENCE [LARGE SCALE GENOMIC DNA]</scope>
    <source>
        <strain evidence="3">DSM 19978</strain>
    </source>
</reference>
<keyword evidence="1" id="KW-0472">Membrane</keyword>
<dbReference type="EMBL" id="FQWB01000002">
    <property type="protein sequence ID" value="SHG19484.1"/>
    <property type="molecule type" value="Genomic_DNA"/>
</dbReference>
<feature type="transmembrane region" description="Helical" evidence="1">
    <location>
        <begin position="45"/>
        <end position="67"/>
    </location>
</feature>
<evidence type="ECO:0000313" key="3">
    <source>
        <dbReference type="Proteomes" id="UP000184516"/>
    </source>
</evidence>
<keyword evidence="1" id="KW-1133">Transmembrane helix</keyword>
<proteinExistence type="predicted"/>
<accession>A0A1M5HU40</accession>
<dbReference type="AlphaFoldDB" id="A0A1M5HU40"/>